<feature type="compositionally biased region" description="Polar residues" evidence="1">
    <location>
        <begin position="59"/>
        <end position="72"/>
    </location>
</feature>
<reference evidence="2 3" key="1">
    <citation type="submission" date="2019-02" db="EMBL/GenBank/DDBJ databases">
        <title>Deep-cultivation of Planctomycetes and their phenomic and genomic characterization uncovers novel biology.</title>
        <authorList>
            <person name="Wiegand S."/>
            <person name="Jogler M."/>
            <person name="Boedeker C."/>
            <person name="Pinto D."/>
            <person name="Vollmers J."/>
            <person name="Rivas-Marin E."/>
            <person name="Kohn T."/>
            <person name="Peeters S.H."/>
            <person name="Heuer A."/>
            <person name="Rast P."/>
            <person name="Oberbeckmann S."/>
            <person name="Bunk B."/>
            <person name="Jeske O."/>
            <person name="Meyerdierks A."/>
            <person name="Storesund J.E."/>
            <person name="Kallscheuer N."/>
            <person name="Luecker S."/>
            <person name="Lage O.M."/>
            <person name="Pohl T."/>
            <person name="Merkel B.J."/>
            <person name="Hornburger P."/>
            <person name="Mueller R.-W."/>
            <person name="Bruemmer F."/>
            <person name="Labrenz M."/>
            <person name="Spormann A.M."/>
            <person name="Op den Camp H."/>
            <person name="Overmann J."/>
            <person name="Amann R."/>
            <person name="Jetten M.S.M."/>
            <person name="Mascher T."/>
            <person name="Medema M.H."/>
            <person name="Devos D.P."/>
            <person name="Kaster A.-K."/>
            <person name="Ovreas L."/>
            <person name="Rohde M."/>
            <person name="Galperin M.Y."/>
            <person name="Jogler C."/>
        </authorList>
    </citation>
    <scope>NUCLEOTIDE SEQUENCE [LARGE SCALE GENOMIC DNA]</scope>
    <source>
        <strain evidence="2 3">Mal4</strain>
    </source>
</reference>
<dbReference type="KEGG" id="mri:Mal4_06030"/>
<evidence type="ECO:0000256" key="1">
    <source>
        <dbReference type="SAM" id="MobiDB-lite"/>
    </source>
</evidence>
<evidence type="ECO:0000313" key="2">
    <source>
        <dbReference type="EMBL" id="QDU36318.1"/>
    </source>
</evidence>
<protein>
    <submittedName>
        <fullName evidence="2">Uncharacterized protein</fullName>
    </submittedName>
</protein>
<keyword evidence="3" id="KW-1185">Reference proteome</keyword>
<accession>A0A517Z1H5</accession>
<gene>
    <name evidence="2" type="ORF">Mal4_06030</name>
</gene>
<dbReference type="AlphaFoldDB" id="A0A517Z1H5"/>
<proteinExistence type="predicted"/>
<dbReference type="EMBL" id="CP036275">
    <property type="protein sequence ID" value="QDU36318.1"/>
    <property type="molecule type" value="Genomic_DNA"/>
</dbReference>
<sequence length="242" mass="25466">MISSLQNRRRASHGEPIPARSASECTGKQECLPHLPSSAVGCVTTNRLSAFHDDRHPETNSPVTHRSNQTDTLQTTGRCVASGDGTLHPPAIPARSASECTGRQECLPHLPSSAVGCVTANRLSAFQDDRHPATNSPVTHRSNQADTLQTTGRCVASGDGTLHPPAMPARNASECTGRPKCLPHLSSSAVGCVTLSSHSTGSPGGARRTHRASPITQSFHVPPRSISHVQADHPVSGEIDLL</sequence>
<feature type="region of interest" description="Disordered" evidence="1">
    <location>
        <begin position="223"/>
        <end position="242"/>
    </location>
</feature>
<name>A0A517Z1H5_9PLAN</name>
<organism evidence="2 3">
    <name type="scientific">Maioricimonas rarisocia</name>
    <dbReference type="NCBI Taxonomy" id="2528026"/>
    <lineage>
        <taxon>Bacteria</taxon>
        <taxon>Pseudomonadati</taxon>
        <taxon>Planctomycetota</taxon>
        <taxon>Planctomycetia</taxon>
        <taxon>Planctomycetales</taxon>
        <taxon>Planctomycetaceae</taxon>
        <taxon>Maioricimonas</taxon>
    </lineage>
</organism>
<feature type="region of interest" description="Disordered" evidence="1">
    <location>
        <begin position="53"/>
        <end position="72"/>
    </location>
</feature>
<feature type="region of interest" description="Disordered" evidence="1">
    <location>
        <begin position="1"/>
        <end position="25"/>
    </location>
</feature>
<evidence type="ECO:0000313" key="3">
    <source>
        <dbReference type="Proteomes" id="UP000320496"/>
    </source>
</evidence>
<dbReference type="Proteomes" id="UP000320496">
    <property type="component" value="Chromosome"/>
</dbReference>